<dbReference type="GO" id="GO:0005886">
    <property type="term" value="C:plasma membrane"/>
    <property type="evidence" value="ECO:0007669"/>
    <property type="project" value="TreeGrafter"/>
</dbReference>
<comment type="caution">
    <text evidence="8">The sequence shown here is derived from an EMBL/GenBank/DDBJ whole genome shotgun (WGS) entry which is preliminary data.</text>
</comment>
<dbReference type="InterPro" id="IPR003594">
    <property type="entry name" value="HATPase_dom"/>
</dbReference>
<accession>A0A939NBD3</accession>
<dbReference type="GO" id="GO:0000155">
    <property type="term" value="F:phosphorelay sensor kinase activity"/>
    <property type="evidence" value="ECO:0007669"/>
    <property type="project" value="TreeGrafter"/>
</dbReference>
<dbReference type="Pfam" id="PF02518">
    <property type="entry name" value="HATPase_c"/>
    <property type="match status" value="1"/>
</dbReference>
<organism evidence="8 9">
    <name type="scientific">Providencia rettgeri</name>
    <dbReference type="NCBI Taxonomy" id="587"/>
    <lineage>
        <taxon>Bacteria</taxon>
        <taxon>Pseudomonadati</taxon>
        <taxon>Pseudomonadota</taxon>
        <taxon>Gammaproteobacteria</taxon>
        <taxon>Enterobacterales</taxon>
        <taxon>Morganellaceae</taxon>
        <taxon>Providencia</taxon>
    </lineage>
</organism>
<keyword evidence="6" id="KW-0902">Two-component regulatory system</keyword>
<dbReference type="EC" id="2.7.13.3" evidence="2"/>
<dbReference type="InterPro" id="IPR050351">
    <property type="entry name" value="BphY/WalK/GraS-like"/>
</dbReference>
<keyword evidence="5" id="KW-0418">Kinase</keyword>
<dbReference type="Gene3D" id="3.30.565.10">
    <property type="entry name" value="Histidine kinase-like ATPase, C-terminal domain"/>
    <property type="match status" value="1"/>
</dbReference>
<keyword evidence="4" id="KW-0808">Transferase</keyword>
<sequence length="70" mass="8306">MKIPEEHLAKLFDRFYRVDKSRQRKMKGGIGLAIVKSIILAHKGRITVTSDDFQHVLLYFYLRNQIKYLP</sequence>
<evidence type="ECO:0000313" key="8">
    <source>
        <dbReference type="EMBL" id="MBO1916223.1"/>
    </source>
</evidence>
<dbReference type="PANTHER" id="PTHR45453:SF1">
    <property type="entry name" value="PHOSPHATE REGULON SENSOR PROTEIN PHOR"/>
    <property type="match status" value="1"/>
</dbReference>
<evidence type="ECO:0000256" key="6">
    <source>
        <dbReference type="ARBA" id="ARBA00023012"/>
    </source>
</evidence>
<dbReference type="GO" id="GO:0004721">
    <property type="term" value="F:phosphoprotein phosphatase activity"/>
    <property type="evidence" value="ECO:0007669"/>
    <property type="project" value="TreeGrafter"/>
</dbReference>
<dbReference type="EMBL" id="JAGETQ010000051">
    <property type="protein sequence ID" value="MBO1916223.1"/>
    <property type="molecule type" value="Genomic_DNA"/>
</dbReference>
<feature type="domain" description="Histidine kinase/HSP90-like ATPase" evidence="7">
    <location>
        <begin position="3"/>
        <end position="52"/>
    </location>
</feature>
<keyword evidence="3" id="KW-0597">Phosphoprotein</keyword>
<comment type="catalytic activity">
    <reaction evidence="1">
        <text>ATP + protein L-histidine = ADP + protein N-phospho-L-histidine.</text>
        <dbReference type="EC" id="2.7.13.3"/>
    </reaction>
</comment>
<dbReference type="InterPro" id="IPR036890">
    <property type="entry name" value="HATPase_C_sf"/>
</dbReference>
<evidence type="ECO:0000256" key="2">
    <source>
        <dbReference type="ARBA" id="ARBA00012438"/>
    </source>
</evidence>
<dbReference type="GO" id="GO:0016036">
    <property type="term" value="P:cellular response to phosphate starvation"/>
    <property type="evidence" value="ECO:0007669"/>
    <property type="project" value="TreeGrafter"/>
</dbReference>
<reference evidence="8" key="1">
    <citation type="submission" date="2021-03" db="EMBL/GenBank/DDBJ databases">
        <title>Molecular epidemiology and mechanisms of colistin and carbapenem resistance in Enterobacteriaceae from clinical isolates, the environment and porcine samples in Pretoria, South Africa.</title>
        <authorList>
            <person name="Bogoshi D."/>
            <person name="Mbelle N.M."/>
            <person name="Naidoo V."/>
            <person name="Osei Sekyere J."/>
        </authorList>
    </citation>
    <scope>NUCLEOTIDE SEQUENCE</scope>
    <source>
        <strain evidence="8">C052</strain>
    </source>
</reference>
<dbReference type="PANTHER" id="PTHR45453">
    <property type="entry name" value="PHOSPHATE REGULON SENSOR PROTEIN PHOR"/>
    <property type="match status" value="1"/>
</dbReference>
<proteinExistence type="predicted"/>
<gene>
    <name evidence="8" type="ORF">J4727_10660</name>
</gene>
<evidence type="ECO:0000313" key="9">
    <source>
        <dbReference type="Proteomes" id="UP000664477"/>
    </source>
</evidence>
<evidence type="ECO:0000256" key="1">
    <source>
        <dbReference type="ARBA" id="ARBA00000085"/>
    </source>
</evidence>
<protein>
    <recommendedName>
        <fullName evidence="2">histidine kinase</fullName>
        <ecNumber evidence="2">2.7.13.3</ecNumber>
    </recommendedName>
</protein>
<evidence type="ECO:0000256" key="3">
    <source>
        <dbReference type="ARBA" id="ARBA00022553"/>
    </source>
</evidence>
<evidence type="ECO:0000259" key="7">
    <source>
        <dbReference type="Pfam" id="PF02518"/>
    </source>
</evidence>
<dbReference type="AlphaFoldDB" id="A0A939NBD3"/>
<dbReference type="Proteomes" id="UP000664477">
    <property type="component" value="Unassembled WGS sequence"/>
</dbReference>
<evidence type="ECO:0000256" key="5">
    <source>
        <dbReference type="ARBA" id="ARBA00022777"/>
    </source>
</evidence>
<name>A0A939NBD3_PRORE</name>
<dbReference type="SUPFAM" id="SSF55874">
    <property type="entry name" value="ATPase domain of HSP90 chaperone/DNA topoisomerase II/histidine kinase"/>
    <property type="match status" value="1"/>
</dbReference>
<evidence type="ECO:0000256" key="4">
    <source>
        <dbReference type="ARBA" id="ARBA00022679"/>
    </source>
</evidence>